<sequence>MIMSIDWTKFDKQVDFEGIEDKIAQATENGDFPDIPNGKYEVGVASMELGQSKKRDDGSGGDPMLKIQFEILDGEYKSYKLFYNGVMQPGNEKAIGYQIHNNNEMLRNLWDSDDVEFKNFGDYNELILDIADEIIGDNWNYIIEKGKNRGGYDTFKILEVLE</sequence>
<dbReference type="OrthoDB" id="2857727at2"/>
<dbReference type="Proteomes" id="UP000306420">
    <property type="component" value="Unassembled WGS sequence"/>
</dbReference>
<name>A0A5R9ENT1_9LACT</name>
<dbReference type="AlphaFoldDB" id="A0A5R9ENT1"/>
<dbReference type="Pfam" id="PF05037">
    <property type="entry name" value="DUF669"/>
    <property type="match status" value="1"/>
</dbReference>
<evidence type="ECO:0000313" key="2">
    <source>
        <dbReference type="Proteomes" id="UP000306420"/>
    </source>
</evidence>
<organism evidence="1 2">
    <name type="scientific">Ruoffia tabacinasalis</name>
    <dbReference type="NCBI Taxonomy" id="87458"/>
    <lineage>
        <taxon>Bacteria</taxon>
        <taxon>Bacillati</taxon>
        <taxon>Bacillota</taxon>
        <taxon>Bacilli</taxon>
        <taxon>Lactobacillales</taxon>
        <taxon>Aerococcaceae</taxon>
        <taxon>Ruoffia</taxon>
    </lineage>
</organism>
<dbReference type="InterPro" id="IPR007731">
    <property type="entry name" value="DUF669"/>
</dbReference>
<evidence type="ECO:0000313" key="1">
    <source>
        <dbReference type="EMBL" id="TLQ49299.1"/>
    </source>
</evidence>
<reference evidence="1 2" key="1">
    <citation type="submission" date="2019-05" db="EMBL/GenBank/DDBJ databases">
        <title>The metagenome of a microbial culture collection derived from dairy environment covers the genomic content of the human microbiome.</title>
        <authorList>
            <person name="Roder T."/>
            <person name="Wuthrich D."/>
            <person name="Sattari Z."/>
            <person name="Von Ah U."/>
            <person name="Bar C."/>
            <person name="Ronchi F."/>
            <person name="Macpherson A.J."/>
            <person name="Ganal-Vonarburg S.C."/>
            <person name="Bruggmann R."/>
            <person name="Vergeres G."/>
        </authorList>
    </citation>
    <scope>NUCLEOTIDE SEQUENCE [LARGE SCALE GENOMIC DNA]</scope>
    <source>
        <strain evidence="1 2">FAM 24227</strain>
    </source>
</reference>
<protein>
    <submittedName>
        <fullName evidence="1">DUF669 domain-containing protein</fullName>
    </submittedName>
</protein>
<proteinExistence type="predicted"/>
<gene>
    <name evidence="1" type="ORF">FEZ33_01315</name>
</gene>
<comment type="caution">
    <text evidence="1">The sequence shown here is derived from an EMBL/GenBank/DDBJ whole genome shotgun (WGS) entry which is preliminary data.</text>
</comment>
<dbReference type="EMBL" id="VBSP01000002">
    <property type="protein sequence ID" value="TLQ49299.1"/>
    <property type="molecule type" value="Genomic_DNA"/>
</dbReference>
<accession>A0A5R9ENT1</accession>